<proteinExistence type="predicted"/>
<feature type="chain" id="PRO_5008673254" evidence="1">
    <location>
        <begin position="26"/>
        <end position="832"/>
    </location>
</feature>
<dbReference type="RefSeq" id="WP_068846192.1">
    <property type="nucleotide sequence ID" value="NZ_LYDR01000039.1"/>
</dbReference>
<gene>
    <name evidence="2" type="ORF">A6X21_03365</name>
</gene>
<evidence type="ECO:0000256" key="1">
    <source>
        <dbReference type="SAM" id="SignalP"/>
    </source>
</evidence>
<feature type="signal peptide" evidence="1">
    <location>
        <begin position="1"/>
        <end position="25"/>
    </location>
</feature>
<organism evidence="2 3">
    <name type="scientific">Planctopirus hydrillae</name>
    <dbReference type="NCBI Taxonomy" id="1841610"/>
    <lineage>
        <taxon>Bacteria</taxon>
        <taxon>Pseudomonadati</taxon>
        <taxon>Planctomycetota</taxon>
        <taxon>Planctomycetia</taxon>
        <taxon>Planctomycetales</taxon>
        <taxon>Planctomycetaceae</taxon>
        <taxon>Planctopirus</taxon>
    </lineage>
</organism>
<sequence length="832" mass="90915">MIDSTRWTFAACLLSLWALTSDAKAQGPQVAPPISGIYPHLAMFNDEGECGTGAVVPFGGKLWVITYGPHLPLKSSDKLYEVSPELQQIVRPESVGGTNANRMIHEATNQLVIGSHVIAADGQVRTIPRNKMPGRLTGNATHLSSPQTKIYFATMEEGLYEVDLKTLEVNCLIRDGNNFKPEQLAIDLSKAVSSKLPGYHGKGLFTSQGIVVYANNGDHDPRVVKDPTVPSGALGYFDGVAGTDWQLIRRNQFTEVTGPSGVVSNDPNSTQPIWSLGWDAKSLLLMVCEKGQWHTYRLPKASHSYDGAHGWNTEWPRIRDIGEEHLLATMHGTFWKFPRTFSPGNSAGIAPRSNYLKVVGDFCQWNDKIVLGCDDTAKSEFLNKRKAKGEIAGPGQSHSNLWFLDREQLDHLGPVIGRGSVWLNETIAANQPSDPYLIDGYNHRQLVIHSPQPLQASIRLEVDKAGTGEWTIYKTLAANGRSTLWESLPRDLQAVWVRLVSDQPIENVTATFGSSNPPAESRKDVSDLAQGLSLAGSEKRSGGVIHSRGGNFRSLRYVARTSNGQTGCYDLTTNLKTGALTLAKVDDADGMAWTSKSVAIPQNVISRDEASIVYEDASGRWRLPVGDWQAPLASGSYGPQRVCREVCTERDLFHAGQTFFELPAENASGMAKIRPVTTHPYSIDDYASHRGMLVLSGVADDAAQGPHVVRSTDGACALWVGAVDDLWSLGQPKGSGGPWKDSQVMANVPSDPYLLTGYQHRRIELSHDQPEAVDVILEIDVTGTGLWTEWKTIAVPAGKSLVEQIPDDTVGYWIRARATQSGKFTAWLVYGK</sequence>
<protein>
    <submittedName>
        <fullName evidence="2">Uncharacterized protein</fullName>
    </submittedName>
</protein>
<reference evidence="2 3" key="1">
    <citation type="submission" date="2016-05" db="EMBL/GenBank/DDBJ databases">
        <title>Genomic and physiological characterization of Planctopirus sp. isolated from fresh water lake.</title>
        <authorList>
            <person name="Subhash Y."/>
            <person name="Ramana C."/>
        </authorList>
    </citation>
    <scope>NUCLEOTIDE SEQUENCE [LARGE SCALE GENOMIC DNA]</scope>
    <source>
        <strain evidence="2 3">JC280</strain>
    </source>
</reference>
<name>A0A1C3ENA2_9PLAN</name>
<accession>A0A1C3ENA2</accession>
<evidence type="ECO:0000313" key="3">
    <source>
        <dbReference type="Proteomes" id="UP000094828"/>
    </source>
</evidence>
<keyword evidence="1" id="KW-0732">Signal</keyword>
<dbReference type="STRING" id="1841610.A6X21_03365"/>
<comment type="caution">
    <text evidence="2">The sequence shown here is derived from an EMBL/GenBank/DDBJ whole genome shotgun (WGS) entry which is preliminary data.</text>
</comment>
<dbReference type="EMBL" id="LYDR01000039">
    <property type="protein sequence ID" value="ODA34720.1"/>
    <property type="molecule type" value="Genomic_DNA"/>
</dbReference>
<evidence type="ECO:0000313" key="2">
    <source>
        <dbReference type="EMBL" id="ODA34720.1"/>
    </source>
</evidence>
<keyword evidence="3" id="KW-1185">Reference proteome</keyword>
<dbReference type="OrthoDB" id="9758853at2"/>
<dbReference type="AlphaFoldDB" id="A0A1C3ENA2"/>
<dbReference type="Proteomes" id="UP000094828">
    <property type="component" value="Unassembled WGS sequence"/>
</dbReference>